<reference evidence="3" key="1">
    <citation type="submission" date="2005-10" db="EMBL/GenBank/DDBJ databases">
        <authorList>
            <person name="Loftus B.J."/>
            <person name="Nene V.M."/>
            <person name="Hannick L.I."/>
            <person name="Bidwell S."/>
            <person name="Haas B."/>
            <person name="Amedeo P."/>
            <person name="Orvis J."/>
            <person name="Wortman J.R."/>
            <person name="White O.R."/>
            <person name="Salzberg S."/>
            <person name="Shumway M."/>
            <person name="Koo H."/>
            <person name="Zhao Y."/>
            <person name="Holmes M."/>
            <person name="Miller J."/>
            <person name="Schatz M."/>
            <person name="Pop M."/>
            <person name="Pai G."/>
            <person name="Utterback T."/>
            <person name="Rogers Y.-H."/>
            <person name="Kravitz S."/>
            <person name="Fraser C.M."/>
        </authorList>
    </citation>
    <scope>NUCLEOTIDE SEQUENCE</scope>
    <source>
        <strain evidence="3">Liverpool</strain>
    </source>
</reference>
<dbReference type="HOGENOM" id="CLU_579059_0_0_1"/>
<protein>
    <submittedName>
        <fullName evidence="3">AAEL010627-PA</fullName>
    </submittedName>
</protein>
<proteinExistence type="predicted"/>
<reference evidence="3" key="2">
    <citation type="journal article" date="2007" name="Science">
        <title>Genome sequence of Aedes aegypti, a major arbovirus vector.</title>
        <authorList>
            <person name="Nene V."/>
            <person name="Wortman J.R."/>
            <person name="Lawson D."/>
            <person name="Haas B."/>
            <person name="Kodira C."/>
            <person name="Tu Z.J."/>
            <person name="Loftus B."/>
            <person name="Xi Z."/>
            <person name="Megy K."/>
            <person name="Grabherr M."/>
            <person name="Ren Q."/>
            <person name="Zdobnov E.M."/>
            <person name="Lobo N.F."/>
            <person name="Campbell K.S."/>
            <person name="Brown S.E."/>
            <person name="Bonaldo M.F."/>
            <person name="Zhu J."/>
            <person name="Sinkins S.P."/>
            <person name="Hogenkamp D.G."/>
            <person name="Amedeo P."/>
            <person name="Arensburger P."/>
            <person name="Atkinson P.W."/>
            <person name="Bidwell S."/>
            <person name="Biedler J."/>
            <person name="Birney E."/>
            <person name="Bruggner R.V."/>
            <person name="Costas J."/>
            <person name="Coy M.R."/>
            <person name="Crabtree J."/>
            <person name="Crawford M."/>
            <person name="Debruyn B."/>
            <person name="Decaprio D."/>
            <person name="Eiglmeier K."/>
            <person name="Eisenstadt E."/>
            <person name="El-Dorry H."/>
            <person name="Gelbart W.M."/>
            <person name="Gomes S.L."/>
            <person name="Hammond M."/>
            <person name="Hannick L.I."/>
            <person name="Hogan J.R."/>
            <person name="Holmes M.H."/>
            <person name="Jaffe D."/>
            <person name="Johnston J.S."/>
            <person name="Kennedy R.C."/>
            <person name="Koo H."/>
            <person name="Kravitz S."/>
            <person name="Kriventseva E.V."/>
            <person name="Kulp D."/>
            <person name="Labutti K."/>
            <person name="Lee E."/>
            <person name="Li S."/>
            <person name="Lovin D.D."/>
            <person name="Mao C."/>
            <person name="Mauceli E."/>
            <person name="Menck C.F."/>
            <person name="Miller J.R."/>
            <person name="Montgomery P."/>
            <person name="Mori A."/>
            <person name="Nascimento A.L."/>
            <person name="Naveira H.F."/>
            <person name="Nusbaum C."/>
            <person name="O'leary S."/>
            <person name="Orvis J."/>
            <person name="Pertea M."/>
            <person name="Quesneville H."/>
            <person name="Reidenbach K.R."/>
            <person name="Rogers Y.H."/>
            <person name="Roth C.W."/>
            <person name="Schneider J.R."/>
            <person name="Schatz M."/>
            <person name="Shumway M."/>
            <person name="Stanke M."/>
            <person name="Stinson E.O."/>
            <person name="Tubio J.M."/>
            <person name="Vanzee J.P."/>
            <person name="Verjovski-Almeida S."/>
            <person name="Werner D."/>
            <person name="White O."/>
            <person name="Wyder S."/>
            <person name="Zeng Q."/>
            <person name="Zhao Q."/>
            <person name="Zhao Y."/>
            <person name="Hill C.A."/>
            <person name="Raikhel A.S."/>
            <person name="Soares M.B."/>
            <person name="Knudson D.L."/>
            <person name="Lee N.H."/>
            <person name="Galagan J."/>
            <person name="Salzberg S.L."/>
            <person name="Paulsen I.T."/>
            <person name="Dimopoulos G."/>
            <person name="Collins F.H."/>
            <person name="Birren B."/>
            <person name="Fraser-Liggett C.M."/>
            <person name="Severson D.W."/>
        </authorList>
    </citation>
    <scope>NUCLEOTIDE SEQUENCE [LARGE SCALE GENOMIC DNA]</scope>
    <source>
        <strain evidence="3">Liverpool</strain>
    </source>
</reference>
<evidence type="ECO:0000256" key="2">
    <source>
        <dbReference type="SAM" id="SignalP"/>
    </source>
</evidence>
<keyword evidence="2" id="KW-0732">Signal</keyword>
<keyword evidence="1" id="KW-0812">Transmembrane</keyword>
<name>Q16SC6_AEDAE</name>
<dbReference type="eggNOG" id="ENOG502QWPW">
    <property type="taxonomic scope" value="Eukaryota"/>
</dbReference>
<feature type="chain" id="PRO_5030175174" evidence="2">
    <location>
        <begin position="39"/>
        <end position="445"/>
    </location>
</feature>
<sequence>METRRRQSRRTLLRRCGHQTICFAFLALTVSLLPGSHAVQSSDKLRLNNTTTATITNLNLISSTAAPSSSNSSTDIGMLEELESVLVNYVNDALDRNYNEILTGISPALTSRNVSSPAGRNGNYGYSSILNGLPELSEFDRKIVQGVARFVDRRFFSREKMARAVESGRLFFFKGLKKIVWPLLVGLQIVKTVLLVLFLPSIIGSLGKIVGKGLSSVSVLSNQPTTVEDLDFKDNSYNSDQDFNMNMDNNAYLPPLDAQPAGTSYNMMYDANNANAALSRLGFGGGRVTYVNTGNDYNRQQKRNDFKIFHDIPSSSLLLTNYDPFYSPLLSRLDAVFAQMGLSNKEENCREKLVCLMYANPAKYAPYSNLISAQLSRELNELRKPTNDNPDILRFFKYMRAAKDGQDGVDCERVHKDCGTYNDLSNPAMVTTFNDINKLVQARKL</sequence>
<dbReference type="AlphaFoldDB" id="Q16SC6"/>
<keyword evidence="1" id="KW-0472">Membrane</keyword>
<evidence type="ECO:0000313" key="3">
    <source>
        <dbReference type="EMBL" id="EAT37367.1"/>
    </source>
</evidence>
<accession>Q16SC6</accession>
<dbReference type="PaxDb" id="7159-AAEL010627-PA"/>
<dbReference type="Proteomes" id="UP000682892">
    <property type="component" value="Chromosome 1"/>
</dbReference>
<dbReference type="OMA" id="DFKIFHD"/>
<reference evidence="3" key="3">
    <citation type="submission" date="2012-09" db="EMBL/GenBank/DDBJ databases">
        <authorList>
            <consortium name="VectorBase"/>
        </authorList>
    </citation>
    <scope>NUCLEOTIDE SEQUENCE</scope>
    <source>
        <strain evidence="3">Liverpool</strain>
    </source>
</reference>
<evidence type="ECO:0000256" key="1">
    <source>
        <dbReference type="SAM" id="Phobius"/>
    </source>
</evidence>
<feature type="signal peptide" evidence="2">
    <location>
        <begin position="1"/>
        <end position="38"/>
    </location>
</feature>
<gene>
    <name evidence="3" type="ORF">AaeL_AAEL010627</name>
</gene>
<keyword evidence="1" id="KW-1133">Transmembrane helix</keyword>
<evidence type="ECO:0000313" key="4">
    <source>
        <dbReference type="Proteomes" id="UP000682892"/>
    </source>
</evidence>
<dbReference type="OrthoDB" id="6334967at2759"/>
<dbReference type="KEGG" id="aag:5573637"/>
<dbReference type="CTD" id="40755"/>
<dbReference type="VEuPathDB" id="VectorBase:AAEL010627"/>
<dbReference type="PhylomeDB" id="Q16SC6"/>
<dbReference type="EMBL" id="CH477676">
    <property type="protein sequence ID" value="EAT37367.1"/>
    <property type="molecule type" value="Genomic_DNA"/>
</dbReference>
<organism evidence="3 4">
    <name type="scientific">Aedes aegypti</name>
    <name type="common">Yellowfever mosquito</name>
    <name type="synonym">Culex aegypti</name>
    <dbReference type="NCBI Taxonomy" id="7159"/>
    <lineage>
        <taxon>Eukaryota</taxon>
        <taxon>Metazoa</taxon>
        <taxon>Ecdysozoa</taxon>
        <taxon>Arthropoda</taxon>
        <taxon>Hexapoda</taxon>
        <taxon>Insecta</taxon>
        <taxon>Pterygota</taxon>
        <taxon>Neoptera</taxon>
        <taxon>Endopterygota</taxon>
        <taxon>Diptera</taxon>
        <taxon>Nematocera</taxon>
        <taxon>Culicoidea</taxon>
        <taxon>Culicidae</taxon>
        <taxon>Culicinae</taxon>
        <taxon>Aedini</taxon>
        <taxon>Aedes</taxon>
        <taxon>Stegomyia</taxon>
    </lineage>
</organism>
<feature type="transmembrane region" description="Helical" evidence="1">
    <location>
        <begin position="179"/>
        <end position="199"/>
    </location>
</feature>